<name>A0A0T5PDK4_9RHOB</name>
<evidence type="ECO:0000256" key="1">
    <source>
        <dbReference type="ARBA" id="ARBA00004141"/>
    </source>
</evidence>
<keyword evidence="6" id="KW-0106">Calcium</keyword>
<dbReference type="InterPro" id="IPR008901">
    <property type="entry name" value="ACER"/>
</dbReference>
<evidence type="ECO:0000256" key="4">
    <source>
        <dbReference type="ARBA" id="ARBA00022989"/>
    </source>
</evidence>
<feature type="transmembrane region" description="Helical" evidence="8">
    <location>
        <begin position="158"/>
        <end position="177"/>
    </location>
</feature>
<dbReference type="KEGG" id="rid:RIdsm_01702"/>
<sequence>MDLFASIDGYCERLGPAYWAEPVNAVTNLAFILSAAVMAWRLRGAHLPRANAMVVLLAIIGIGSYLFHTHAQGWSALADTTPILAFILVYLYASSRDYLGLSKLWSLVSVGLFFPFAALLVPIFRQVPFLSSSAGYMPVVVLVAGYAAILARRAPETARGLAIGAGLLLGSITLRSLDMPLCDSWPLGTHFAWHLLNGVLLGWMIEVYRRHMLARRPHGG</sequence>
<protein>
    <submittedName>
        <fullName evidence="10">Ceramidase</fullName>
    </submittedName>
    <submittedName>
        <fullName evidence="9">Membrane protein</fullName>
    </submittedName>
</protein>
<feature type="binding site" evidence="7">
    <location>
        <position position="68"/>
    </location>
    <ligand>
        <name>Zn(2+)</name>
        <dbReference type="ChEBI" id="CHEBI:29105"/>
        <note>catalytic</note>
    </ligand>
</feature>
<dbReference type="EMBL" id="CP031598">
    <property type="protein sequence ID" value="QEW25910.1"/>
    <property type="molecule type" value="Genomic_DNA"/>
</dbReference>
<keyword evidence="6" id="KW-0479">Metal-binding</keyword>
<evidence type="ECO:0000256" key="2">
    <source>
        <dbReference type="ARBA" id="ARBA00022692"/>
    </source>
</evidence>
<comment type="cofactor">
    <cofactor evidence="7">
        <name>Zn(2+)</name>
        <dbReference type="ChEBI" id="CHEBI:29105"/>
    </cofactor>
</comment>
<feature type="transmembrane region" description="Helical" evidence="8">
    <location>
        <begin position="130"/>
        <end position="151"/>
    </location>
</feature>
<keyword evidence="3" id="KW-0378">Hydrolase</keyword>
<dbReference type="RefSeq" id="WP_057814087.1">
    <property type="nucleotide sequence ID" value="NZ_CP031598.1"/>
</dbReference>
<dbReference type="GO" id="GO:0016811">
    <property type="term" value="F:hydrolase activity, acting on carbon-nitrogen (but not peptide) bonds, in linear amides"/>
    <property type="evidence" value="ECO:0007669"/>
    <property type="project" value="InterPro"/>
</dbReference>
<feature type="binding site" evidence="6">
    <location>
        <position position="21"/>
    </location>
    <ligand>
        <name>Ca(2+)</name>
        <dbReference type="ChEBI" id="CHEBI:29108"/>
    </ligand>
</feature>
<reference evidence="9 11" key="1">
    <citation type="submission" date="2015-04" db="EMBL/GenBank/DDBJ databases">
        <title>The draft genome sequence of Roseovarius indicus B108T.</title>
        <authorList>
            <person name="Li G."/>
            <person name="Lai Q."/>
            <person name="Shao Z."/>
            <person name="Yan P."/>
        </authorList>
    </citation>
    <scope>NUCLEOTIDE SEQUENCE [LARGE SCALE GENOMIC DNA]</scope>
    <source>
        <strain evidence="9 11">B108</strain>
    </source>
</reference>
<keyword evidence="5 8" id="KW-0472">Membrane</keyword>
<organism evidence="9 11">
    <name type="scientific">Roseovarius indicus</name>
    <dbReference type="NCBI Taxonomy" id="540747"/>
    <lineage>
        <taxon>Bacteria</taxon>
        <taxon>Pseudomonadati</taxon>
        <taxon>Pseudomonadota</taxon>
        <taxon>Alphaproteobacteria</taxon>
        <taxon>Rhodobacterales</taxon>
        <taxon>Roseobacteraceae</taxon>
        <taxon>Roseovarius</taxon>
    </lineage>
</organism>
<evidence type="ECO:0000313" key="11">
    <source>
        <dbReference type="Proteomes" id="UP000051401"/>
    </source>
</evidence>
<reference evidence="10 12" key="2">
    <citation type="submission" date="2018-08" db="EMBL/GenBank/DDBJ databases">
        <title>Genetic Globetrotter - A new plasmid hitch-hiking vast phylogenetic and geographic distances.</title>
        <authorList>
            <person name="Vollmers J."/>
            <person name="Petersen J."/>
        </authorList>
    </citation>
    <scope>NUCLEOTIDE SEQUENCE [LARGE SCALE GENOMIC DNA]</scope>
    <source>
        <strain evidence="10 12">DSM 26383</strain>
    </source>
</reference>
<evidence type="ECO:0000313" key="10">
    <source>
        <dbReference type="EMBL" id="QEW25910.1"/>
    </source>
</evidence>
<dbReference type="GO" id="GO:0046872">
    <property type="term" value="F:metal ion binding"/>
    <property type="evidence" value="ECO:0007669"/>
    <property type="project" value="UniProtKB-KW"/>
</dbReference>
<keyword evidence="7" id="KW-0862">Zinc</keyword>
<dbReference type="GO" id="GO:0006672">
    <property type="term" value="P:ceramide metabolic process"/>
    <property type="evidence" value="ECO:0007669"/>
    <property type="project" value="InterPro"/>
</dbReference>
<evidence type="ECO:0000256" key="6">
    <source>
        <dbReference type="PIRSR" id="PIRSR608901-1"/>
    </source>
</evidence>
<accession>A0A0T5PDK4</accession>
<feature type="transmembrane region" description="Helical" evidence="8">
    <location>
        <begin position="52"/>
        <end position="68"/>
    </location>
</feature>
<dbReference type="Proteomes" id="UP000051401">
    <property type="component" value="Unassembled WGS sequence"/>
</dbReference>
<dbReference type="OrthoDB" id="277121at2"/>
<evidence type="ECO:0000313" key="12">
    <source>
        <dbReference type="Proteomes" id="UP000325785"/>
    </source>
</evidence>
<dbReference type="EMBL" id="LAXI01000002">
    <property type="protein sequence ID" value="KRS19132.1"/>
    <property type="molecule type" value="Genomic_DNA"/>
</dbReference>
<keyword evidence="4 8" id="KW-1133">Transmembrane helix</keyword>
<evidence type="ECO:0000256" key="8">
    <source>
        <dbReference type="SAM" id="Phobius"/>
    </source>
</evidence>
<dbReference type="Pfam" id="PF05875">
    <property type="entry name" value="Ceramidase"/>
    <property type="match status" value="1"/>
</dbReference>
<feature type="binding site" evidence="7">
    <location>
        <position position="194"/>
    </location>
    <ligand>
        <name>Zn(2+)</name>
        <dbReference type="ChEBI" id="CHEBI:29105"/>
        <note>catalytic</note>
    </ligand>
</feature>
<keyword evidence="11" id="KW-1185">Reference proteome</keyword>
<evidence type="ECO:0000313" key="9">
    <source>
        <dbReference type="EMBL" id="KRS19132.1"/>
    </source>
</evidence>
<dbReference type="STRING" id="540747.SAMN04488031_103115"/>
<evidence type="ECO:0000256" key="5">
    <source>
        <dbReference type="ARBA" id="ARBA00023136"/>
    </source>
</evidence>
<dbReference type="Proteomes" id="UP000325785">
    <property type="component" value="Chromosome"/>
</dbReference>
<comment type="subcellular location">
    <subcellularLocation>
        <location evidence="1">Membrane</location>
        <topology evidence="1">Multi-pass membrane protein</topology>
    </subcellularLocation>
</comment>
<evidence type="ECO:0000256" key="7">
    <source>
        <dbReference type="PIRSR" id="PIRSR608901-2"/>
    </source>
</evidence>
<feature type="transmembrane region" description="Helical" evidence="8">
    <location>
        <begin position="74"/>
        <end position="92"/>
    </location>
</feature>
<dbReference type="GO" id="GO:0016020">
    <property type="term" value="C:membrane"/>
    <property type="evidence" value="ECO:0007669"/>
    <property type="project" value="UniProtKB-SubCell"/>
</dbReference>
<evidence type="ECO:0000256" key="3">
    <source>
        <dbReference type="ARBA" id="ARBA00022801"/>
    </source>
</evidence>
<dbReference type="PATRIC" id="fig|540747.5.peg.2701"/>
<feature type="transmembrane region" description="Helical" evidence="8">
    <location>
        <begin position="104"/>
        <end position="124"/>
    </location>
</feature>
<feature type="transmembrane region" description="Helical" evidence="8">
    <location>
        <begin position="189"/>
        <end position="208"/>
    </location>
</feature>
<proteinExistence type="predicted"/>
<gene>
    <name evidence="10" type="ORF">RIdsm_01702</name>
    <name evidence="9" type="ORF">XM52_05600</name>
</gene>
<dbReference type="AlphaFoldDB" id="A0A0T5PDK4"/>
<feature type="binding site" evidence="7">
    <location>
        <position position="190"/>
    </location>
    <ligand>
        <name>Zn(2+)</name>
        <dbReference type="ChEBI" id="CHEBI:29105"/>
        <note>catalytic</note>
    </ligand>
</feature>
<keyword evidence="2 8" id="KW-0812">Transmembrane</keyword>
<feature type="transmembrane region" description="Helical" evidence="8">
    <location>
        <begin position="23"/>
        <end position="40"/>
    </location>
</feature>